<reference evidence="4" key="1">
    <citation type="submission" date="2020-01" db="EMBL/GenBank/DDBJ databases">
        <authorList>
            <person name="Chen W.-M."/>
        </authorList>
    </citation>
    <scope>NUCLEOTIDE SEQUENCE</scope>
    <source>
        <strain evidence="4">CYK-10</strain>
    </source>
</reference>
<feature type="domain" description="Peptidoglycan binding-like" evidence="2">
    <location>
        <begin position="346"/>
        <end position="396"/>
    </location>
</feature>
<dbReference type="NCBIfam" id="TIGR02283">
    <property type="entry name" value="MltB_2"/>
    <property type="match status" value="1"/>
</dbReference>
<evidence type="ECO:0000259" key="2">
    <source>
        <dbReference type="Pfam" id="PF01471"/>
    </source>
</evidence>
<feature type="domain" description="Transglycosylase SLT" evidence="3">
    <location>
        <begin position="39"/>
        <end position="323"/>
    </location>
</feature>
<dbReference type="InterPro" id="IPR011970">
    <property type="entry name" value="MltB_2"/>
</dbReference>
<dbReference type="InterPro" id="IPR036366">
    <property type="entry name" value="PGBDSf"/>
</dbReference>
<keyword evidence="5" id="KW-1185">Reference proteome</keyword>
<dbReference type="Pfam" id="PF13406">
    <property type="entry name" value="SLT_2"/>
    <property type="match status" value="1"/>
</dbReference>
<dbReference type="Gene3D" id="1.10.530.10">
    <property type="match status" value="1"/>
</dbReference>
<dbReference type="GO" id="GO:0009253">
    <property type="term" value="P:peptidoglycan catabolic process"/>
    <property type="evidence" value="ECO:0007669"/>
    <property type="project" value="TreeGrafter"/>
</dbReference>
<dbReference type="InterPro" id="IPR023346">
    <property type="entry name" value="Lysozyme-like_dom_sf"/>
</dbReference>
<dbReference type="InterPro" id="IPR036365">
    <property type="entry name" value="PGBD-like_sf"/>
</dbReference>
<organism evidence="4 5">
    <name type="scientific">Stagnihabitans tardus</name>
    <dbReference type="NCBI Taxonomy" id="2699202"/>
    <lineage>
        <taxon>Bacteria</taxon>
        <taxon>Pseudomonadati</taxon>
        <taxon>Pseudomonadota</taxon>
        <taxon>Alphaproteobacteria</taxon>
        <taxon>Rhodobacterales</taxon>
        <taxon>Paracoccaceae</taxon>
        <taxon>Stagnihabitans</taxon>
    </lineage>
</organism>
<name>A0AAE4Y642_9RHOB</name>
<dbReference type="PANTHER" id="PTHR30163:SF8">
    <property type="entry name" value="LYTIC MUREIN TRANSGLYCOSYLASE"/>
    <property type="match status" value="1"/>
</dbReference>
<dbReference type="RefSeq" id="WP_168773308.1">
    <property type="nucleotide sequence ID" value="NZ_JAABNR010000002.1"/>
</dbReference>
<evidence type="ECO:0000313" key="5">
    <source>
        <dbReference type="Proteomes" id="UP001193501"/>
    </source>
</evidence>
<comment type="caution">
    <text evidence="4">The sequence shown here is derived from an EMBL/GenBank/DDBJ whole genome shotgun (WGS) entry which is preliminary data.</text>
</comment>
<feature type="signal peptide" evidence="1">
    <location>
        <begin position="1"/>
        <end position="17"/>
    </location>
</feature>
<keyword evidence="1" id="KW-0732">Signal</keyword>
<gene>
    <name evidence="4" type="ORF">GV832_02830</name>
</gene>
<dbReference type="SUPFAM" id="SSF53955">
    <property type="entry name" value="Lysozyme-like"/>
    <property type="match status" value="1"/>
</dbReference>
<dbReference type="Gene3D" id="1.10.101.10">
    <property type="entry name" value="PGBD-like superfamily/PGBD"/>
    <property type="match status" value="1"/>
</dbReference>
<accession>A0AAE4Y642</accession>
<evidence type="ECO:0000256" key="1">
    <source>
        <dbReference type="SAM" id="SignalP"/>
    </source>
</evidence>
<proteinExistence type="predicted"/>
<dbReference type="Pfam" id="PF01471">
    <property type="entry name" value="PG_binding_1"/>
    <property type="match status" value="1"/>
</dbReference>
<dbReference type="InterPro" id="IPR002477">
    <property type="entry name" value="Peptidoglycan-bd-like"/>
</dbReference>
<dbReference type="PANTHER" id="PTHR30163">
    <property type="entry name" value="MEMBRANE-BOUND LYTIC MUREIN TRANSGLYCOSYLASE B"/>
    <property type="match status" value="1"/>
</dbReference>
<evidence type="ECO:0000313" key="4">
    <source>
        <dbReference type="EMBL" id="NBZ86502.1"/>
    </source>
</evidence>
<dbReference type="SUPFAM" id="SSF47090">
    <property type="entry name" value="PGBD-like"/>
    <property type="match status" value="1"/>
</dbReference>
<dbReference type="InterPro" id="IPR043426">
    <property type="entry name" value="MltB-like"/>
</dbReference>
<dbReference type="AlphaFoldDB" id="A0AAE4Y642"/>
<protein>
    <submittedName>
        <fullName evidence="4">Lytic murein transglycosylase</fullName>
    </submittedName>
</protein>
<sequence>MGRFLLLLMALAAPALADPPASRGYSPLSESWTMADLPAWLDAFHTRALAAGITEATWARARPAMVAREDVLERDRNQAEFSRTIWDYLDRAVSEDRVARGQEAMKTHAATLARIEAAYHVDPAVVVAIWGLESDYGANRGDVPVLAGLATLASSTRRAAYFESELVAALRLVQDGADPGLKGSWAGALGHTQFMPSNVLGLAVDFDGDGQRALWADDPTDALASTAAFLAHWGWGEGPWGVEVTLPRDIDWSLVGERIKKPGADWAALGVEPVSETLPDCQASLLAPAGHRGAAFLICPNFHAIEAYNPADAYVIAVGHLSDRIKGAAPLQHDWPRDLRALTLAERIALQQGLTRAGFDTKGADGKIGPNTQAAIRAFQKAKGLIPDGYASPDLLPLLP</sequence>
<dbReference type="GO" id="GO:0008933">
    <property type="term" value="F:peptidoglycan lytic transglycosylase activity"/>
    <property type="evidence" value="ECO:0007669"/>
    <property type="project" value="TreeGrafter"/>
</dbReference>
<evidence type="ECO:0000259" key="3">
    <source>
        <dbReference type="Pfam" id="PF13406"/>
    </source>
</evidence>
<dbReference type="EMBL" id="JAABNR010000002">
    <property type="protein sequence ID" value="NBZ86502.1"/>
    <property type="molecule type" value="Genomic_DNA"/>
</dbReference>
<dbReference type="Gene3D" id="1.10.8.350">
    <property type="entry name" value="Bacterial muramidase"/>
    <property type="match status" value="1"/>
</dbReference>
<dbReference type="Proteomes" id="UP001193501">
    <property type="component" value="Unassembled WGS sequence"/>
</dbReference>
<feature type="chain" id="PRO_5042142357" evidence="1">
    <location>
        <begin position="18"/>
        <end position="400"/>
    </location>
</feature>
<dbReference type="InterPro" id="IPR031304">
    <property type="entry name" value="SLT_2"/>
</dbReference>